<evidence type="ECO:0000313" key="17">
    <source>
        <dbReference type="EMBL" id="MBY8823669.1"/>
    </source>
</evidence>
<accession>A0ABS7PRR0</accession>
<evidence type="ECO:0000256" key="3">
    <source>
        <dbReference type="ARBA" id="ARBA00022448"/>
    </source>
</evidence>
<dbReference type="InterPro" id="IPR039426">
    <property type="entry name" value="TonB-dep_rcpt-like"/>
</dbReference>
<dbReference type="InterPro" id="IPR011662">
    <property type="entry name" value="Secretin/TonB_short_N"/>
</dbReference>
<comment type="subcellular location">
    <subcellularLocation>
        <location evidence="1 12">Cell outer membrane</location>
        <topology evidence="1 12">Multi-pass membrane protein</topology>
    </subcellularLocation>
</comment>
<dbReference type="Gene3D" id="3.55.50.30">
    <property type="match status" value="1"/>
</dbReference>
<dbReference type="Pfam" id="PF07715">
    <property type="entry name" value="Plug"/>
    <property type="match status" value="1"/>
</dbReference>
<evidence type="ECO:0000256" key="15">
    <source>
        <dbReference type="SAM" id="SignalP"/>
    </source>
</evidence>
<dbReference type="PANTHER" id="PTHR32552">
    <property type="entry name" value="FERRICHROME IRON RECEPTOR-RELATED"/>
    <property type="match status" value="1"/>
</dbReference>
<dbReference type="Gene3D" id="2.40.170.20">
    <property type="entry name" value="TonB-dependent receptor, beta-barrel domain"/>
    <property type="match status" value="1"/>
</dbReference>
<evidence type="ECO:0000256" key="4">
    <source>
        <dbReference type="ARBA" id="ARBA00022452"/>
    </source>
</evidence>
<dbReference type="SMART" id="SM00965">
    <property type="entry name" value="STN"/>
    <property type="match status" value="1"/>
</dbReference>
<feature type="chain" id="PRO_5046310278" evidence="15">
    <location>
        <begin position="29"/>
        <end position="814"/>
    </location>
</feature>
<dbReference type="Proteomes" id="UP000706039">
    <property type="component" value="Unassembled WGS sequence"/>
</dbReference>
<reference evidence="17 18" key="1">
    <citation type="submission" date="2021-08" db="EMBL/GenBank/DDBJ databases">
        <authorList>
            <person name="Tuo L."/>
        </authorList>
    </citation>
    <scope>NUCLEOTIDE SEQUENCE [LARGE SCALE GENOMIC DNA]</scope>
    <source>
        <strain evidence="17 18">JCM 31229</strain>
    </source>
</reference>
<keyword evidence="15" id="KW-0732">Signal</keyword>
<keyword evidence="5" id="KW-0410">Iron transport</keyword>
<dbReference type="PROSITE" id="PS52016">
    <property type="entry name" value="TONB_DEPENDENT_REC_3"/>
    <property type="match status" value="1"/>
</dbReference>
<comment type="caution">
    <text evidence="17">The sequence shown here is derived from an EMBL/GenBank/DDBJ whole genome shotgun (WGS) entry which is preliminary data.</text>
</comment>
<dbReference type="Pfam" id="PF07660">
    <property type="entry name" value="STN"/>
    <property type="match status" value="1"/>
</dbReference>
<keyword evidence="7" id="KW-0408">Iron</keyword>
<dbReference type="PANTHER" id="PTHR32552:SF82">
    <property type="entry name" value="FCUA PROTEIN"/>
    <property type="match status" value="1"/>
</dbReference>
<protein>
    <submittedName>
        <fullName evidence="17">TonB-dependent receptor</fullName>
    </submittedName>
</protein>
<keyword evidence="8 13" id="KW-0798">TonB box</keyword>
<feature type="region of interest" description="Disordered" evidence="14">
    <location>
        <begin position="111"/>
        <end position="136"/>
    </location>
</feature>
<feature type="domain" description="Secretin/TonB short N-terminal" evidence="16">
    <location>
        <begin position="57"/>
        <end position="108"/>
    </location>
</feature>
<feature type="signal peptide" evidence="15">
    <location>
        <begin position="1"/>
        <end position="28"/>
    </location>
</feature>
<keyword evidence="11 12" id="KW-0998">Cell outer membrane</keyword>
<dbReference type="CDD" id="cd01347">
    <property type="entry name" value="ligand_gated_channel"/>
    <property type="match status" value="1"/>
</dbReference>
<keyword evidence="4 12" id="KW-1134">Transmembrane beta strand</keyword>
<keyword evidence="18" id="KW-1185">Reference proteome</keyword>
<feature type="compositionally biased region" description="Low complexity" evidence="14">
    <location>
        <begin position="124"/>
        <end position="136"/>
    </location>
</feature>
<dbReference type="RefSeq" id="WP_222990782.1">
    <property type="nucleotide sequence ID" value="NZ_JAINVV010000007.1"/>
</dbReference>
<organism evidence="17 18">
    <name type="scientific">Sphingomonas colocasiae</name>
    <dbReference type="NCBI Taxonomy" id="1848973"/>
    <lineage>
        <taxon>Bacteria</taxon>
        <taxon>Pseudomonadati</taxon>
        <taxon>Pseudomonadota</taxon>
        <taxon>Alphaproteobacteria</taxon>
        <taxon>Sphingomonadales</taxon>
        <taxon>Sphingomonadaceae</taxon>
        <taxon>Sphingomonas</taxon>
    </lineage>
</organism>
<evidence type="ECO:0000256" key="13">
    <source>
        <dbReference type="RuleBase" id="RU003357"/>
    </source>
</evidence>
<evidence type="ECO:0000256" key="5">
    <source>
        <dbReference type="ARBA" id="ARBA00022496"/>
    </source>
</evidence>
<evidence type="ECO:0000259" key="16">
    <source>
        <dbReference type="SMART" id="SM00965"/>
    </source>
</evidence>
<proteinExistence type="inferred from homology"/>
<evidence type="ECO:0000256" key="9">
    <source>
        <dbReference type="ARBA" id="ARBA00023136"/>
    </source>
</evidence>
<dbReference type="Pfam" id="PF00593">
    <property type="entry name" value="TonB_dep_Rec_b-barrel"/>
    <property type="match status" value="1"/>
</dbReference>
<evidence type="ECO:0000256" key="12">
    <source>
        <dbReference type="PROSITE-ProRule" id="PRU01360"/>
    </source>
</evidence>
<evidence type="ECO:0000256" key="2">
    <source>
        <dbReference type="ARBA" id="ARBA00009810"/>
    </source>
</evidence>
<keyword evidence="3 12" id="KW-0813">Transport</keyword>
<keyword evidence="9 12" id="KW-0472">Membrane</keyword>
<dbReference type="SUPFAM" id="SSF56935">
    <property type="entry name" value="Porins"/>
    <property type="match status" value="1"/>
</dbReference>
<keyword evidence="5" id="KW-0406">Ion transport</keyword>
<dbReference type="InterPro" id="IPR012910">
    <property type="entry name" value="Plug_dom"/>
</dbReference>
<evidence type="ECO:0000256" key="11">
    <source>
        <dbReference type="ARBA" id="ARBA00023237"/>
    </source>
</evidence>
<dbReference type="NCBIfam" id="TIGR01783">
    <property type="entry name" value="TonB-siderophor"/>
    <property type="match status" value="1"/>
</dbReference>
<gene>
    <name evidence="17" type="ORF">K7G82_15295</name>
</gene>
<sequence>MRKYDLAAGVAAALVLAFVPGFSAVAMAQTARAARSYDIPAGALGPALNQLGRAAGAVISYDPAIVQGKKTAGVRGARTIDQALSTMLRGTSLRARADGAGGFVIGAGSPVRMNRNAPDRRPKPASGSAAPAAAQAESVEPGGEIVVTGLTSPYARTGLFGEQAVMDTPFSITAYTEELFRTRQARTITDVIASDPSVRSNLSASSESEQFVLRGFPLFASEVAVEGLFGMLPIRRIPLEPFGKVEIFKGPNALVNGVAPFGNIGGMINLVPKRAQARRTVDLTAVHMGDGQFGGNVDLGDRFGDDGQFGVRLNAARYAGDLAVDHTNRRADVVSLAMDYRTGNLKLTADFLYTSELIRGQDHHLTANAGFDIPDAPGSTVNYGQPWTRTITGSKSFILGASYEILPRTTISAKYGYLKFAEKYRYTLGTLTSANGNFTSRFSLFGSESADRTGEISLRSAFDTGPLSHNFVASATTLYIKGFGNLPFAAIPTLANNIYNPVHIARLDGMFTDAVAAQFRDMRHSTDRKLRGIAVADTISAFDDQVRLTLGVRRQNVRMANFNRVTGDRIDNYDESRTTYAAGLVVKPRRNWSLYGSFSQGLTPGLFAPAGSANNGTVFAPFVSTQYEFGSKLELGPLSTSMAFFRINQPFGYVQPTTNIFVLDGDVINKGIEFNVSGKPFKALTLLGGILFSDAEQKGTAGGLTDGKRPIGTPKWQFNLFGEYEPEVLPGLGINATYIHTGRQFYDAANLRPIDGWNRVDLGLRYGFESGGNRYTVRAAVENVTDNAFWQSASRGFLTRGAPRTARLSFEMSF</sequence>
<keyword evidence="10 17" id="KW-0675">Receptor</keyword>
<comment type="similarity">
    <text evidence="2 12 13">Belongs to the TonB-dependent receptor family.</text>
</comment>
<evidence type="ECO:0000256" key="14">
    <source>
        <dbReference type="SAM" id="MobiDB-lite"/>
    </source>
</evidence>
<dbReference type="InterPro" id="IPR036942">
    <property type="entry name" value="Beta-barrel_TonB_sf"/>
</dbReference>
<evidence type="ECO:0000256" key="10">
    <source>
        <dbReference type="ARBA" id="ARBA00023170"/>
    </source>
</evidence>
<evidence type="ECO:0000256" key="6">
    <source>
        <dbReference type="ARBA" id="ARBA00022692"/>
    </source>
</evidence>
<evidence type="ECO:0000256" key="1">
    <source>
        <dbReference type="ARBA" id="ARBA00004571"/>
    </source>
</evidence>
<dbReference type="InterPro" id="IPR037066">
    <property type="entry name" value="Plug_dom_sf"/>
</dbReference>
<evidence type="ECO:0000313" key="18">
    <source>
        <dbReference type="Proteomes" id="UP000706039"/>
    </source>
</evidence>
<keyword evidence="6 12" id="KW-0812">Transmembrane</keyword>
<dbReference type="InterPro" id="IPR010105">
    <property type="entry name" value="TonB_sidphr_rcpt"/>
</dbReference>
<name>A0ABS7PRR0_9SPHN</name>
<dbReference type="InterPro" id="IPR000531">
    <property type="entry name" value="Beta-barrel_TonB"/>
</dbReference>
<dbReference type="EMBL" id="JAINVV010000007">
    <property type="protein sequence ID" value="MBY8823669.1"/>
    <property type="molecule type" value="Genomic_DNA"/>
</dbReference>
<dbReference type="Gene3D" id="2.170.130.10">
    <property type="entry name" value="TonB-dependent receptor, plug domain"/>
    <property type="match status" value="1"/>
</dbReference>
<evidence type="ECO:0000256" key="8">
    <source>
        <dbReference type="ARBA" id="ARBA00023077"/>
    </source>
</evidence>
<evidence type="ECO:0000256" key="7">
    <source>
        <dbReference type="ARBA" id="ARBA00023004"/>
    </source>
</evidence>